<feature type="domain" description="Reverse transcriptase" evidence="1">
    <location>
        <begin position="49"/>
        <end position="232"/>
    </location>
</feature>
<organism evidence="2 4">
    <name type="scientific">Didymodactylos carnosus</name>
    <dbReference type="NCBI Taxonomy" id="1234261"/>
    <lineage>
        <taxon>Eukaryota</taxon>
        <taxon>Metazoa</taxon>
        <taxon>Spiralia</taxon>
        <taxon>Gnathifera</taxon>
        <taxon>Rotifera</taxon>
        <taxon>Eurotatoria</taxon>
        <taxon>Bdelloidea</taxon>
        <taxon>Philodinida</taxon>
        <taxon>Philodinidae</taxon>
        <taxon>Didymodactylos</taxon>
    </lineage>
</organism>
<evidence type="ECO:0000313" key="4">
    <source>
        <dbReference type="Proteomes" id="UP000663829"/>
    </source>
</evidence>
<accession>A0A816A266</accession>
<evidence type="ECO:0000259" key="1">
    <source>
        <dbReference type="PROSITE" id="PS50878"/>
    </source>
</evidence>
<sequence>RKMKRKAKEILYDERAFKKLTHNLTDKREKELIKFLLQLKRNKIISPDEYKLMRPDTGSRTPEAYFLVKVHKSGQPVRTIISSYNSYNYNMAKYLIALLKPAISQCPSYVKDSFDFARIIKENKDLSRLMYSLDVLSLFTNVPLEKAINIAIKKIKQFRPKLTIDDDNLRELFYYCTKRTNFIFNSEHYDQINGVSMGSPVAPILARLFMSELEGNIKNFKGKKTINFLSLC</sequence>
<dbReference type="PANTHER" id="PTHR21301:SF10">
    <property type="entry name" value="REVERSE TRANSCRIPTASE DOMAIN-CONTAINING PROTEIN"/>
    <property type="match status" value="1"/>
</dbReference>
<gene>
    <name evidence="2" type="ORF">GPM918_LOCUS41838</name>
    <name evidence="3" type="ORF">SRO942_LOCUS42953</name>
</gene>
<comment type="caution">
    <text evidence="2">The sequence shown here is derived from an EMBL/GenBank/DDBJ whole genome shotgun (WGS) entry which is preliminary data.</text>
</comment>
<dbReference type="Proteomes" id="UP000663829">
    <property type="component" value="Unassembled WGS sequence"/>
</dbReference>
<dbReference type="PROSITE" id="PS50878">
    <property type="entry name" value="RT_POL"/>
    <property type="match status" value="1"/>
</dbReference>
<dbReference type="Pfam" id="PF00078">
    <property type="entry name" value="RVT_1"/>
    <property type="match status" value="1"/>
</dbReference>
<dbReference type="OrthoDB" id="10018421at2759"/>
<dbReference type="InterPro" id="IPR000477">
    <property type="entry name" value="RT_dom"/>
</dbReference>
<dbReference type="EMBL" id="CAJNOQ010033881">
    <property type="protein sequence ID" value="CAF1592066.1"/>
    <property type="molecule type" value="Genomic_DNA"/>
</dbReference>
<evidence type="ECO:0000313" key="3">
    <source>
        <dbReference type="EMBL" id="CAF4464728.1"/>
    </source>
</evidence>
<reference evidence="2" key="1">
    <citation type="submission" date="2021-02" db="EMBL/GenBank/DDBJ databases">
        <authorList>
            <person name="Nowell W R."/>
        </authorList>
    </citation>
    <scope>NUCLEOTIDE SEQUENCE</scope>
</reference>
<feature type="non-terminal residue" evidence="2">
    <location>
        <position position="1"/>
    </location>
</feature>
<protein>
    <recommendedName>
        <fullName evidence="1">Reverse transcriptase domain-containing protein</fullName>
    </recommendedName>
</protein>
<evidence type="ECO:0000313" key="2">
    <source>
        <dbReference type="EMBL" id="CAF1592066.1"/>
    </source>
</evidence>
<name>A0A816A266_9BILA</name>
<dbReference type="PANTHER" id="PTHR21301">
    <property type="entry name" value="REVERSE TRANSCRIPTASE"/>
    <property type="match status" value="1"/>
</dbReference>
<dbReference type="AlphaFoldDB" id="A0A816A266"/>
<keyword evidence="4" id="KW-1185">Reference proteome</keyword>
<proteinExistence type="predicted"/>
<dbReference type="EMBL" id="CAJOBC010100058">
    <property type="protein sequence ID" value="CAF4464728.1"/>
    <property type="molecule type" value="Genomic_DNA"/>
</dbReference>
<dbReference type="Proteomes" id="UP000681722">
    <property type="component" value="Unassembled WGS sequence"/>
</dbReference>